<dbReference type="GO" id="GO:0005886">
    <property type="term" value="C:plasma membrane"/>
    <property type="evidence" value="ECO:0007669"/>
    <property type="project" value="UniProtKB-SubCell"/>
</dbReference>
<feature type="transmembrane region" description="Helical" evidence="8">
    <location>
        <begin position="247"/>
        <end position="272"/>
    </location>
</feature>
<feature type="transmembrane region" description="Helical" evidence="8">
    <location>
        <begin position="195"/>
        <end position="213"/>
    </location>
</feature>
<name>A0A512BEC7_9BACT</name>
<dbReference type="PANTHER" id="PTHR43702:SF12">
    <property type="entry name" value="N-ACETYL GLUCOSAMINE TRANSPORTER NAGP"/>
    <property type="match status" value="1"/>
</dbReference>
<dbReference type="InterPro" id="IPR005964">
    <property type="entry name" value="Glc/Gal_transptr_bac"/>
</dbReference>
<evidence type="ECO:0000256" key="2">
    <source>
        <dbReference type="ARBA" id="ARBA00004429"/>
    </source>
</evidence>
<feature type="transmembrane region" description="Helical" evidence="8">
    <location>
        <begin position="369"/>
        <end position="386"/>
    </location>
</feature>
<feature type="transmembrane region" description="Helical" evidence="8">
    <location>
        <begin position="398"/>
        <end position="415"/>
    </location>
</feature>
<evidence type="ECO:0000256" key="1">
    <source>
        <dbReference type="ARBA" id="ARBA00003321"/>
    </source>
</evidence>
<feature type="transmembrane region" description="Helical" evidence="8">
    <location>
        <begin position="102"/>
        <end position="119"/>
    </location>
</feature>
<dbReference type="GO" id="GO:1904659">
    <property type="term" value="P:D-glucose transmembrane transport"/>
    <property type="evidence" value="ECO:0007669"/>
    <property type="project" value="InterPro"/>
</dbReference>
<dbReference type="GO" id="GO:0005354">
    <property type="term" value="F:galactose transmembrane transporter activity"/>
    <property type="evidence" value="ECO:0007669"/>
    <property type="project" value="InterPro"/>
</dbReference>
<evidence type="ECO:0000256" key="4">
    <source>
        <dbReference type="ARBA" id="ARBA00022475"/>
    </source>
</evidence>
<comment type="function">
    <text evidence="1">Intake of glucose and galactose.</text>
</comment>
<proteinExistence type="inferred from homology"/>
<dbReference type="Proteomes" id="UP000321513">
    <property type="component" value="Unassembled WGS sequence"/>
</dbReference>
<dbReference type="RefSeq" id="WP_147204419.1">
    <property type="nucleotide sequence ID" value="NZ_BJYT01000010.1"/>
</dbReference>
<dbReference type="GO" id="GO:0055056">
    <property type="term" value="F:D-glucose transmembrane transporter activity"/>
    <property type="evidence" value="ECO:0007669"/>
    <property type="project" value="InterPro"/>
</dbReference>
<keyword evidence="7 8" id="KW-0472">Membrane</keyword>
<feature type="transmembrane region" description="Helical" evidence="8">
    <location>
        <begin position="12"/>
        <end position="37"/>
    </location>
</feature>
<feature type="transmembrane region" description="Helical" evidence="8">
    <location>
        <begin position="140"/>
        <end position="163"/>
    </location>
</feature>
<comment type="caution">
    <text evidence="9">The sequence shown here is derived from an EMBL/GenBank/DDBJ whole genome shotgun (WGS) entry which is preliminary data.</text>
</comment>
<dbReference type="EMBL" id="BJYT01000010">
    <property type="protein sequence ID" value="GEO10304.1"/>
    <property type="molecule type" value="Genomic_DNA"/>
</dbReference>
<keyword evidence="5 8" id="KW-0812">Transmembrane</keyword>
<dbReference type="InterPro" id="IPR036259">
    <property type="entry name" value="MFS_trans_sf"/>
</dbReference>
<feature type="transmembrane region" description="Helical" evidence="8">
    <location>
        <begin position="49"/>
        <end position="70"/>
    </location>
</feature>
<evidence type="ECO:0000313" key="10">
    <source>
        <dbReference type="Proteomes" id="UP000321513"/>
    </source>
</evidence>
<dbReference type="InterPro" id="IPR050375">
    <property type="entry name" value="MFS_TsgA-like"/>
</dbReference>
<protein>
    <submittedName>
        <fullName evidence="9">Glucose/galactose MFS transporter</fullName>
    </submittedName>
</protein>
<sequence>MSNNTSKNNYGPMIIIGSLFFVFGFVTWVNSILIPYFKLTCELTVRESMLVAFAFYISYFVMAFPSSFILKKTGYKNGMMLGLFVMAAGALVFIPAANSRQYIIFLVGLFIEATGLTLLQTASNPYVTILGPIESAASRISIMGVCNKLAGAIAPLLLVGAIVKNPNEIDEIKAQLVNMSASQQDVVLNGLSARLITPYIIMAVVLVALGLLIKFTSLPDIHDENTEPGQPAKASLQEKSFFQHHHMIFGAIAIFCAVSVEVLAVDTIINYAQYTGLSFREAKYFATYTLLIMIISYIIGIFTIPKIISQRKALIASAGIGVVFTILAVIVKGPASVWFISLLGLGNALLWPAIWPLSLNGLGRSTSKGSALLIMGVVGGALGPVIYGAVSDSSNPQVAYWVLIPFYLFILYFATSGYKAGKQATPELQVAA</sequence>
<keyword evidence="4" id="KW-1003">Cell membrane</keyword>
<comment type="similarity">
    <text evidence="3">Belongs to the major facilitator superfamily. FHS transporter (TC 2.A.1.7) family.</text>
</comment>
<keyword evidence="6 8" id="KW-1133">Transmembrane helix</keyword>
<keyword evidence="10" id="KW-1185">Reference proteome</keyword>
<dbReference type="PANTHER" id="PTHR43702">
    <property type="entry name" value="L-FUCOSE-PROTON SYMPORTER"/>
    <property type="match status" value="1"/>
</dbReference>
<evidence type="ECO:0000256" key="8">
    <source>
        <dbReference type="SAM" id="Phobius"/>
    </source>
</evidence>
<accession>A0A512BEC7</accession>
<evidence type="ECO:0000256" key="5">
    <source>
        <dbReference type="ARBA" id="ARBA00022692"/>
    </source>
</evidence>
<dbReference type="Pfam" id="PF07690">
    <property type="entry name" value="MFS_1"/>
    <property type="match status" value="1"/>
</dbReference>
<evidence type="ECO:0000256" key="7">
    <source>
        <dbReference type="ARBA" id="ARBA00023136"/>
    </source>
</evidence>
<evidence type="ECO:0000256" key="3">
    <source>
        <dbReference type="ARBA" id="ARBA00009120"/>
    </source>
</evidence>
<dbReference type="NCBIfam" id="TIGR01272">
    <property type="entry name" value="gluP"/>
    <property type="match status" value="1"/>
</dbReference>
<dbReference type="InterPro" id="IPR011701">
    <property type="entry name" value="MFS"/>
</dbReference>
<feature type="transmembrane region" description="Helical" evidence="8">
    <location>
        <begin position="77"/>
        <end position="96"/>
    </location>
</feature>
<dbReference type="CDD" id="cd17394">
    <property type="entry name" value="MFS_FucP_like"/>
    <property type="match status" value="1"/>
</dbReference>
<comment type="subcellular location">
    <subcellularLocation>
        <location evidence="2">Cell inner membrane</location>
        <topology evidence="2">Multi-pass membrane protein</topology>
    </subcellularLocation>
</comment>
<feature type="transmembrane region" description="Helical" evidence="8">
    <location>
        <begin position="313"/>
        <end position="331"/>
    </location>
</feature>
<feature type="transmembrane region" description="Helical" evidence="8">
    <location>
        <begin position="337"/>
        <end position="357"/>
    </location>
</feature>
<feature type="transmembrane region" description="Helical" evidence="8">
    <location>
        <begin position="284"/>
        <end position="304"/>
    </location>
</feature>
<dbReference type="Gene3D" id="1.20.1250.20">
    <property type="entry name" value="MFS general substrate transporter like domains"/>
    <property type="match status" value="2"/>
</dbReference>
<dbReference type="SUPFAM" id="SSF103473">
    <property type="entry name" value="MFS general substrate transporter"/>
    <property type="match status" value="1"/>
</dbReference>
<dbReference type="AlphaFoldDB" id="A0A512BEC7"/>
<evidence type="ECO:0000256" key="6">
    <source>
        <dbReference type="ARBA" id="ARBA00022989"/>
    </source>
</evidence>
<evidence type="ECO:0000313" key="9">
    <source>
        <dbReference type="EMBL" id="GEO10304.1"/>
    </source>
</evidence>
<organism evidence="9 10">
    <name type="scientific">Segetibacter aerophilus</name>
    <dbReference type="NCBI Taxonomy" id="670293"/>
    <lineage>
        <taxon>Bacteria</taxon>
        <taxon>Pseudomonadati</taxon>
        <taxon>Bacteroidota</taxon>
        <taxon>Chitinophagia</taxon>
        <taxon>Chitinophagales</taxon>
        <taxon>Chitinophagaceae</taxon>
        <taxon>Segetibacter</taxon>
    </lineage>
</organism>
<reference evidence="9 10" key="1">
    <citation type="submission" date="2019-07" db="EMBL/GenBank/DDBJ databases">
        <title>Whole genome shotgun sequence of Segetibacter aerophilus NBRC 106135.</title>
        <authorList>
            <person name="Hosoyama A."/>
            <person name="Uohara A."/>
            <person name="Ohji S."/>
            <person name="Ichikawa N."/>
        </authorList>
    </citation>
    <scope>NUCLEOTIDE SEQUENCE [LARGE SCALE GENOMIC DNA]</scope>
    <source>
        <strain evidence="9 10">NBRC 106135</strain>
    </source>
</reference>
<dbReference type="OrthoDB" id="9795150at2"/>
<gene>
    <name evidence="9" type="ORF">SAE01_28000</name>
</gene>